<dbReference type="PANTHER" id="PTHR48097:SF5">
    <property type="entry name" value="LOW SPECIFICITY L-THREONINE ALDOLASE"/>
    <property type="match status" value="1"/>
</dbReference>
<dbReference type="EMBL" id="DVJJ01000166">
    <property type="protein sequence ID" value="HIS65827.1"/>
    <property type="molecule type" value="Genomic_DNA"/>
</dbReference>
<keyword evidence="3" id="KW-0663">Pyridoxal phosphate</keyword>
<dbReference type="Proteomes" id="UP000886741">
    <property type="component" value="Unassembled WGS sequence"/>
</dbReference>
<evidence type="ECO:0000259" key="4">
    <source>
        <dbReference type="Pfam" id="PF01212"/>
    </source>
</evidence>
<reference evidence="5" key="2">
    <citation type="journal article" date="2021" name="PeerJ">
        <title>Extensive microbial diversity within the chicken gut microbiome revealed by metagenomics and culture.</title>
        <authorList>
            <person name="Gilroy R."/>
            <person name="Ravi A."/>
            <person name="Getino M."/>
            <person name="Pursley I."/>
            <person name="Horton D.L."/>
            <person name="Alikhan N.F."/>
            <person name="Baker D."/>
            <person name="Gharbi K."/>
            <person name="Hall N."/>
            <person name="Watson M."/>
            <person name="Adriaenssens E.M."/>
            <person name="Foster-Nyarko E."/>
            <person name="Jarju S."/>
            <person name="Secka A."/>
            <person name="Antonio M."/>
            <person name="Oren A."/>
            <person name="Chaudhuri R.R."/>
            <person name="La Ragione R."/>
            <person name="Hildebrand F."/>
            <person name="Pallen M.J."/>
        </authorList>
    </citation>
    <scope>NUCLEOTIDE SEQUENCE</scope>
    <source>
        <strain evidence="5">ChiBcec16-1751</strain>
    </source>
</reference>
<proteinExistence type="inferred from homology"/>
<evidence type="ECO:0000256" key="1">
    <source>
        <dbReference type="ARBA" id="ARBA00001933"/>
    </source>
</evidence>
<dbReference type="Pfam" id="PF01212">
    <property type="entry name" value="Beta_elim_lyase"/>
    <property type="match status" value="1"/>
</dbReference>
<dbReference type="Gene3D" id="3.90.1150.10">
    <property type="entry name" value="Aspartate Aminotransferase, domain 1"/>
    <property type="match status" value="1"/>
</dbReference>
<dbReference type="InterPro" id="IPR001597">
    <property type="entry name" value="ArAA_b-elim_lyase/Thr_aldolase"/>
</dbReference>
<dbReference type="GO" id="GO:0006520">
    <property type="term" value="P:amino acid metabolic process"/>
    <property type="evidence" value="ECO:0007669"/>
    <property type="project" value="InterPro"/>
</dbReference>
<reference evidence="5" key="1">
    <citation type="submission" date="2020-10" db="EMBL/GenBank/DDBJ databases">
        <authorList>
            <person name="Gilroy R."/>
        </authorList>
    </citation>
    <scope>NUCLEOTIDE SEQUENCE</scope>
    <source>
        <strain evidence="5">ChiBcec16-1751</strain>
    </source>
</reference>
<evidence type="ECO:0000256" key="3">
    <source>
        <dbReference type="ARBA" id="ARBA00022898"/>
    </source>
</evidence>
<name>A0A9D1JU67_9FIRM</name>
<protein>
    <submittedName>
        <fullName evidence="5">Low specificity L-threonine aldolase</fullName>
    </submittedName>
</protein>
<evidence type="ECO:0000256" key="2">
    <source>
        <dbReference type="ARBA" id="ARBA00006966"/>
    </source>
</evidence>
<evidence type="ECO:0000313" key="6">
    <source>
        <dbReference type="Proteomes" id="UP000886741"/>
    </source>
</evidence>
<feature type="domain" description="Aromatic amino acid beta-eliminating lyase/threonine aldolase" evidence="4">
    <location>
        <begin position="16"/>
        <end position="290"/>
    </location>
</feature>
<dbReference type="AlphaFoldDB" id="A0A9D1JU67"/>
<dbReference type="InterPro" id="IPR015421">
    <property type="entry name" value="PyrdxlP-dep_Trfase_major"/>
</dbReference>
<dbReference type="SUPFAM" id="SSF53383">
    <property type="entry name" value="PLP-dependent transferases"/>
    <property type="match status" value="1"/>
</dbReference>
<dbReference type="GO" id="GO:0016829">
    <property type="term" value="F:lyase activity"/>
    <property type="evidence" value="ECO:0007669"/>
    <property type="project" value="InterPro"/>
</dbReference>
<dbReference type="InterPro" id="IPR015422">
    <property type="entry name" value="PyrdxlP-dep_Trfase_small"/>
</dbReference>
<gene>
    <name evidence="5" type="ORF">IAA83_10750</name>
</gene>
<dbReference type="PANTHER" id="PTHR48097">
    <property type="entry name" value="L-THREONINE ALDOLASE-RELATED"/>
    <property type="match status" value="1"/>
</dbReference>
<comment type="similarity">
    <text evidence="2">Belongs to the threonine aldolase family.</text>
</comment>
<accession>A0A9D1JU67</accession>
<dbReference type="Gene3D" id="3.40.640.10">
    <property type="entry name" value="Type I PLP-dependent aspartate aminotransferase-like (Major domain)"/>
    <property type="match status" value="1"/>
</dbReference>
<sequence length="342" mass="37264">MYFFRNDYSEGALPQVMEALNRTNLCSTVGYGLDPYCREAAEKIRHRFQCPDADVHFLVGGTQTNQTVIAAALRPWEAAIAADTGHINVHETGAIEATGHKVCTAPHVNGKLTADAIRSVFAAHGNGKDEHMVAPKLVYISNATELGTVYTKKELEDISHTCRELGLYLFLDGARLAPALTSPGNKVTPEDLADLCDAFYIGGTKNGLLFGEALVITRDSLKGGFRHAIKQRGGMLAKGRLLGLQFSTILDDDLWLQAGAHANEQAARLSAGLKELGYDMVVDSPTNQLFPILENSQIARLEQEFSFEHWAAVSDTHTAVRFVTSWATKPEAVDALLAALRR</sequence>
<evidence type="ECO:0000313" key="5">
    <source>
        <dbReference type="EMBL" id="HIS65827.1"/>
    </source>
</evidence>
<comment type="cofactor">
    <cofactor evidence="1">
        <name>pyridoxal 5'-phosphate</name>
        <dbReference type="ChEBI" id="CHEBI:597326"/>
    </cofactor>
</comment>
<dbReference type="InterPro" id="IPR015424">
    <property type="entry name" value="PyrdxlP-dep_Trfase"/>
</dbReference>
<comment type="caution">
    <text evidence="5">The sequence shown here is derived from an EMBL/GenBank/DDBJ whole genome shotgun (WGS) entry which is preliminary data.</text>
</comment>
<organism evidence="5 6">
    <name type="scientific">Candidatus Avoscillospira avistercoris</name>
    <dbReference type="NCBI Taxonomy" id="2840707"/>
    <lineage>
        <taxon>Bacteria</taxon>
        <taxon>Bacillati</taxon>
        <taxon>Bacillota</taxon>
        <taxon>Clostridia</taxon>
        <taxon>Eubacteriales</taxon>
        <taxon>Oscillospiraceae</taxon>
        <taxon>Oscillospiraceae incertae sedis</taxon>
        <taxon>Candidatus Avoscillospira</taxon>
    </lineage>
</organism>